<comment type="caution">
    <text evidence="2">The sequence shown here is derived from an EMBL/GenBank/DDBJ whole genome shotgun (WGS) entry which is preliminary data.</text>
</comment>
<feature type="compositionally biased region" description="Acidic residues" evidence="1">
    <location>
        <begin position="330"/>
        <end position="340"/>
    </location>
</feature>
<dbReference type="EMBL" id="LFZN01000115">
    <property type="protein sequence ID" value="KXS98341.1"/>
    <property type="molecule type" value="Genomic_DNA"/>
</dbReference>
<keyword evidence="3" id="KW-1185">Reference proteome</keyword>
<dbReference type="AlphaFoldDB" id="A0A139H7E0"/>
<sequence>MAQSDKSIPEETKHRLSASMKGTMSPAENVESTPTAVPDGSSTQEPTREDESSIQTAIQDNSEIFPLLSFAGELRNKLYEQDVATHHSTIHLVQAIGAFRQSPFAALNKQIRKEYLGIADDTCSDIEAVVRNLDFSHVIEYINNLSEIAVPKAKESCAAKSSITPAQTDDPSAAPKTDRDTASPTATSATKDTLVQGKTQWSEAALPRNITIKLVFSRPAISKRTTKKATAVRTPAPLTLWPQAKSAQSQRWQKRLVQWKEFIATEPKVAKLNFTYQAKSRMPFQMVCLKIWGWPWEGKAKEEGVKISKALEQALGRDTSSFYQNGPEIEASDEEDDGGEEEGKPEETPAGGPGPESCGDEH</sequence>
<feature type="compositionally biased region" description="Polar residues" evidence="1">
    <location>
        <begin position="182"/>
        <end position="194"/>
    </location>
</feature>
<evidence type="ECO:0000313" key="2">
    <source>
        <dbReference type="EMBL" id="KXS98341.1"/>
    </source>
</evidence>
<gene>
    <name evidence="2" type="ORF">AC578_4659</name>
</gene>
<name>A0A139H7E0_9PEZI</name>
<dbReference type="Proteomes" id="UP000070133">
    <property type="component" value="Unassembled WGS sequence"/>
</dbReference>
<feature type="compositionally biased region" description="Polar residues" evidence="1">
    <location>
        <begin position="161"/>
        <end position="170"/>
    </location>
</feature>
<feature type="region of interest" description="Disordered" evidence="1">
    <location>
        <begin position="316"/>
        <end position="362"/>
    </location>
</feature>
<feature type="region of interest" description="Disordered" evidence="1">
    <location>
        <begin position="161"/>
        <end position="194"/>
    </location>
</feature>
<feature type="region of interest" description="Disordered" evidence="1">
    <location>
        <begin position="1"/>
        <end position="55"/>
    </location>
</feature>
<organism evidence="2 3">
    <name type="scientific">Pseudocercospora eumusae</name>
    <dbReference type="NCBI Taxonomy" id="321146"/>
    <lineage>
        <taxon>Eukaryota</taxon>
        <taxon>Fungi</taxon>
        <taxon>Dikarya</taxon>
        <taxon>Ascomycota</taxon>
        <taxon>Pezizomycotina</taxon>
        <taxon>Dothideomycetes</taxon>
        <taxon>Dothideomycetidae</taxon>
        <taxon>Mycosphaerellales</taxon>
        <taxon>Mycosphaerellaceae</taxon>
        <taxon>Pseudocercospora</taxon>
    </lineage>
</organism>
<feature type="compositionally biased region" description="Polar residues" evidence="1">
    <location>
        <begin position="30"/>
        <end position="45"/>
    </location>
</feature>
<evidence type="ECO:0000313" key="3">
    <source>
        <dbReference type="Proteomes" id="UP000070133"/>
    </source>
</evidence>
<reference evidence="2 3" key="1">
    <citation type="submission" date="2015-07" db="EMBL/GenBank/DDBJ databases">
        <title>Comparative genomics of the Sigatoka disease complex on banana suggests a link between parallel evolutionary changes in Pseudocercospora fijiensis and Pseudocercospora eumusae and increased virulence on the banana host.</title>
        <authorList>
            <person name="Chang T.-C."/>
            <person name="Salvucci A."/>
            <person name="Crous P.W."/>
            <person name="Stergiopoulos I."/>
        </authorList>
    </citation>
    <scope>NUCLEOTIDE SEQUENCE [LARGE SCALE GENOMIC DNA]</scope>
    <source>
        <strain evidence="2 3">CBS 114824</strain>
    </source>
</reference>
<protein>
    <submittedName>
        <fullName evidence="2">Uncharacterized protein</fullName>
    </submittedName>
</protein>
<accession>A0A139H7E0</accession>
<evidence type="ECO:0000256" key="1">
    <source>
        <dbReference type="SAM" id="MobiDB-lite"/>
    </source>
</evidence>
<dbReference type="OrthoDB" id="3829813at2759"/>
<proteinExistence type="predicted"/>